<evidence type="ECO:0000256" key="1">
    <source>
        <dbReference type="SAM" id="Phobius"/>
    </source>
</evidence>
<evidence type="ECO:0000313" key="3">
    <source>
        <dbReference type="Proteomes" id="UP000887013"/>
    </source>
</evidence>
<keyword evidence="1" id="KW-0472">Membrane</keyword>
<dbReference type="Proteomes" id="UP000887013">
    <property type="component" value="Unassembled WGS sequence"/>
</dbReference>
<dbReference type="EMBL" id="BMAW01088844">
    <property type="protein sequence ID" value="GFS36919.1"/>
    <property type="molecule type" value="Genomic_DNA"/>
</dbReference>
<feature type="transmembrane region" description="Helical" evidence="1">
    <location>
        <begin position="236"/>
        <end position="263"/>
    </location>
</feature>
<feature type="transmembrane region" description="Helical" evidence="1">
    <location>
        <begin position="341"/>
        <end position="360"/>
    </location>
</feature>
<reference evidence="2" key="1">
    <citation type="submission" date="2020-08" db="EMBL/GenBank/DDBJ databases">
        <title>Multicomponent nature underlies the extraordinary mechanical properties of spider dragline silk.</title>
        <authorList>
            <person name="Kono N."/>
            <person name="Nakamura H."/>
            <person name="Mori M."/>
            <person name="Yoshida Y."/>
            <person name="Ohtoshi R."/>
            <person name="Malay A.D."/>
            <person name="Moran D.A.P."/>
            <person name="Tomita M."/>
            <person name="Numata K."/>
            <person name="Arakawa K."/>
        </authorList>
    </citation>
    <scope>NUCLEOTIDE SEQUENCE</scope>
</reference>
<gene>
    <name evidence="2" type="primary">AVEN_268347_1</name>
    <name evidence="2" type="ORF">NPIL_317211</name>
</gene>
<feature type="transmembrane region" description="Helical" evidence="1">
    <location>
        <begin position="45"/>
        <end position="67"/>
    </location>
</feature>
<accession>A0A8X6I9P0</accession>
<keyword evidence="1" id="KW-0812">Transmembrane</keyword>
<dbReference type="OrthoDB" id="6432721at2759"/>
<dbReference type="AlphaFoldDB" id="A0A8X6I9P0"/>
<proteinExistence type="predicted"/>
<feature type="transmembrane region" description="Helical" evidence="1">
    <location>
        <begin position="269"/>
        <end position="290"/>
    </location>
</feature>
<feature type="transmembrane region" description="Helical" evidence="1">
    <location>
        <begin position="73"/>
        <end position="94"/>
    </location>
</feature>
<name>A0A8X6I9P0_NEPPI</name>
<organism evidence="2 3">
    <name type="scientific">Nephila pilipes</name>
    <name type="common">Giant wood spider</name>
    <name type="synonym">Nephila maculata</name>
    <dbReference type="NCBI Taxonomy" id="299642"/>
    <lineage>
        <taxon>Eukaryota</taxon>
        <taxon>Metazoa</taxon>
        <taxon>Ecdysozoa</taxon>
        <taxon>Arthropoda</taxon>
        <taxon>Chelicerata</taxon>
        <taxon>Arachnida</taxon>
        <taxon>Araneae</taxon>
        <taxon>Araneomorphae</taxon>
        <taxon>Entelegynae</taxon>
        <taxon>Araneoidea</taxon>
        <taxon>Nephilidae</taxon>
        <taxon>Nephila</taxon>
    </lineage>
</organism>
<feature type="transmembrane region" description="Helical" evidence="1">
    <location>
        <begin position="184"/>
        <end position="204"/>
    </location>
</feature>
<keyword evidence="3" id="KW-1185">Reference proteome</keyword>
<evidence type="ECO:0008006" key="4">
    <source>
        <dbReference type="Google" id="ProtNLM"/>
    </source>
</evidence>
<feature type="transmembrane region" description="Helical" evidence="1">
    <location>
        <begin position="129"/>
        <end position="151"/>
    </location>
</feature>
<comment type="caution">
    <text evidence="2">The sequence shown here is derived from an EMBL/GenBank/DDBJ whole genome shotgun (WGS) entry which is preliminary data.</text>
</comment>
<protein>
    <recommendedName>
        <fullName evidence="4">Gustatory receptor</fullName>
    </recommendedName>
</protein>
<keyword evidence="1" id="KW-1133">Transmembrane helix</keyword>
<sequence>MLFQRRIYPTSNITPVTRMEEVFKPILFLFLLCGIDLNNPSRNRCPVITFSIFFHVMCLGIVIFKIVCLSFKFDWSILVTICVKLPSLILWWFIRSRKEDILKMMKNLELLEKELDDRNYEKLLRATKIAAVFTVLWFFLQPLVLSLRYFVNPDGGLTCVVLKFTSYLNFEGVLSILLHEFASIYVNSSITITIALFYSFYCYLLSVCLKEKVRPLSQTFCIYEQVLQVFGDIEKVLSALIFIAFGHFLVSLFKDMIVLINIMKNNRGIMLISYVLDFIVNGVLTIVVVLSAEKAQSRADGVRQLCCEEPNISKIFFSKLFEDRERLKLTGWGTFTIKKPLLLTLVAWLISYGVIILQFSSV</sequence>
<evidence type="ECO:0000313" key="2">
    <source>
        <dbReference type="EMBL" id="GFS36919.1"/>
    </source>
</evidence>